<protein>
    <submittedName>
        <fullName evidence="2">Uncharacterized protein</fullName>
    </submittedName>
</protein>
<name>A0A928V5C2_9GAMM</name>
<dbReference type="AlphaFoldDB" id="A0A928V5C2"/>
<dbReference type="Proteomes" id="UP000652567">
    <property type="component" value="Unassembled WGS sequence"/>
</dbReference>
<evidence type="ECO:0000256" key="1">
    <source>
        <dbReference type="SAM" id="Phobius"/>
    </source>
</evidence>
<dbReference type="RefSeq" id="WP_193908756.1">
    <property type="nucleotide sequence ID" value="NZ_PRDL01000001.1"/>
</dbReference>
<keyword evidence="1" id="KW-0472">Membrane</keyword>
<evidence type="ECO:0000313" key="2">
    <source>
        <dbReference type="EMBL" id="MBE8717141.1"/>
    </source>
</evidence>
<keyword evidence="1" id="KW-1133">Transmembrane helix</keyword>
<dbReference type="EMBL" id="PRDL01000001">
    <property type="protein sequence ID" value="MBE8717141.1"/>
    <property type="molecule type" value="Genomic_DNA"/>
</dbReference>
<feature type="transmembrane region" description="Helical" evidence="1">
    <location>
        <begin position="33"/>
        <end position="53"/>
    </location>
</feature>
<keyword evidence="1" id="KW-0812">Transmembrane</keyword>
<reference evidence="2" key="1">
    <citation type="submission" date="2018-07" db="EMBL/GenBank/DDBJ databases">
        <title>Genome assembly of strain Ka43.</title>
        <authorList>
            <person name="Kukolya J."/>
            <person name="Nagy I."/>
            <person name="Horvath B."/>
            <person name="Toth A."/>
        </authorList>
    </citation>
    <scope>NUCLEOTIDE SEQUENCE</scope>
    <source>
        <strain evidence="2">KB43</strain>
    </source>
</reference>
<organism evidence="2 3">
    <name type="scientific">Cellvibrio polysaccharolyticus</name>
    <dbReference type="NCBI Taxonomy" id="2082724"/>
    <lineage>
        <taxon>Bacteria</taxon>
        <taxon>Pseudomonadati</taxon>
        <taxon>Pseudomonadota</taxon>
        <taxon>Gammaproteobacteria</taxon>
        <taxon>Cellvibrionales</taxon>
        <taxon>Cellvibrionaceae</taxon>
        <taxon>Cellvibrio</taxon>
    </lineage>
</organism>
<keyword evidence="3" id="KW-1185">Reference proteome</keyword>
<proteinExistence type="predicted"/>
<gene>
    <name evidence="2" type="ORF">C4F51_08065</name>
</gene>
<evidence type="ECO:0000313" key="3">
    <source>
        <dbReference type="Proteomes" id="UP000652567"/>
    </source>
</evidence>
<accession>A0A928V5C2</accession>
<comment type="caution">
    <text evidence="2">The sequence shown here is derived from an EMBL/GenBank/DDBJ whole genome shotgun (WGS) entry which is preliminary data.</text>
</comment>
<sequence>MSDAVPPQSSSAERTIPLVQKKKLLEVGEISNLSFWIGHCFMLLATVLGVYLAGQQGLRQAVEFEQIQSDKNNYYLRQSLHDELNDNLQLIREYTEKLSGVSISSARSQNLTLDKFVWDTMRYSPATLETPSELLGESRKFYRDVNDAYEKIRNGYFHYPEQGGKVLLEVVAHMEANVLPRFQENLSGIKAVLDKKKVAL</sequence>